<organism evidence="2 3">
    <name type="scientific">Neocallimastix californiae</name>
    <dbReference type="NCBI Taxonomy" id="1754190"/>
    <lineage>
        <taxon>Eukaryota</taxon>
        <taxon>Fungi</taxon>
        <taxon>Fungi incertae sedis</taxon>
        <taxon>Chytridiomycota</taxon>
        <taxon>Chytridiomycota incertae sedis</taxon>
        <taxon>Neocallimastigomycetes</taxon>
        <taxon>Neocallimastigales</taxon>
        <taxon>Neocallimastigaceae</taxon>
        <taxon>Neocallimastix</taxon>
    </lineage>
</organism>
<dbReference type="Proteomes" id="UP000193920">
    <property type="component" value="Unassembled WGS sequence"/>
</dbReference>
<dbReference type="EMBL" id="MCOG01000458">
    <property type="protein sequence ID" value="ORY04790.1"/>
    <property type="molecule type" value="Genomic_DNA"/>
</dbReference>
<feature type="compositionally biased region" description="Low complexity" evidence="1">
    <location>
        <begin position="192"/>
        <end position="201"/>
    </location>
</feature>
<dbReference type="SUPFAM" id="SSF49562">
    <property type="entry name" value="C2 domain (Calcium/lipid-binding domain, CaLB)"/>
    <property type="match status" value="1"/>
</dbReference>
<gene>
    <name evidence="2" type="ORF">LY90DRAFT_678493</name>
</gene>
<reference evidence="2 3" key="1">
    <citation type="submission" date="2016-08" db="EMBL/GenBank/DDBJ databases">
        <title>A Parts List for Fungal Cellulosomes Revealed by Comparative Genomics.</title>
        <authorList>
            <consortium name="DOE Joint Genome Institute"/>
            <person name="Haitjema C.H."/>
            <person name="Gilmore S.P."/>
            <person name="Henske J.K."/>
            <person name="Solomon K.V."/>
            <person name="De Groot R."/>
            <person name="Kuo A."/>
            <person name="Mondo S.J."/>
            <person name="Salamov A.A."/>
            <person name="Labutti K."/>
            <person name="Zhao Z."/>
            <person name="Chiniquy J."/>
            <person name="Barry K."/>
            <person name="Brewer H.M."/>
            <person name="Purvine S.O."/>
            <person name="Wright A.T."/>
            <person name="Boxma B."/>
            <person name="Van Alen T."/>
            <person name="Hackstein J.H."/>
            <person name="Baker S.E."/>
            <person name="Grigoriev I.V."/>
            <person name="O'Malley M.A."/>
        </authorList>
    </citation>
    <scope>NUCLEOTIDE SEQUENCE [LARGE SCALE GENOMIC DNA]</scope>
    <source>
        <strain evidence="2 3">G1</strain>
    </source>
</reference>
<comment type="caution">
    <text evidence="2">The sequence shown here is derived from an EMBL/GenBank/DDBJ whole genome shotgun (WGS) entry which is preliminary data.</text>
</comment>
<proteinExistence type="predicted"/>
<accession>A0A1Y1Z3D0</accession>
<dbReference type="AlphaFoldDB" id="A0A1Y1Z3D0"/>
<evidence type="ECO:0000256" key="1">
    <source>
        <dbReference type="SAM" id="MobiDB-lite"/>
    </source>
</evidence>
<feature type="compositionally biased region" description="Low complexity" evidence="1">
    <location>
        <begin position="153"/>
        <end position="168"/>
    </location>
</feature>
<protein>
    <submittedName>
        <fullName evidence="2">Uncharacterized protein</fullName>
    </submittedName>
</protein>
<feature type="region of interest" description="Disordered" evidence="1">
    <location>
        <begin position="182"/>
        <end position="201"/>
    </location>
</feature>
<feature type="region of interest" description="Disordered" evidence="1">
    <location>
        <begin position="143"/>
        <end position="168"/>
    </location>
</feature>
<sequence length="727" mass="84567">MTKYSLGVLNVNKILTIKHPIIKINYISGVEFSLPANNQGEFFEWNYKLIFEIIKDRTSFFMQCYNNNSDDCSNLIGETRIPLIFAIENEKFKQWYPIYLREKRNKFACKREILIDLQFYSNEKLMRNNLNFSTLIKDKLNYKPPKDNQKDNSSIIKSSKSCSSNSSYKSLISDKSELHIQSPTILPRPPRNSSYASNSISKYSNHDLKNNPIGNIKNETVYNNNFLNDKYNDSNIYPKYKKVVDSQYRLSLNQLNEISKSYIPNLPVKSETNEKVLISLPKSSILSPSFIHKSSPQIKKVVIPTESDILLNKRLSITTTTTNTTVATTSDSSTLCFTSISSNINNNLNESLPNSLQNTSINDKYIQYRTYSNDFSNLKRNWSSSSILPSFSYSPIPKYSISNTIYDKSLNDIIIMNHSKSCELKFYKNEDDIQMETKSFHSMRNVPSNNFKPYSASTFPIVKNHLNDINRIYLSINDDNFNEEENNYESQVHSQQNKKYEEINKLKHKKSSNSITFKQEKNFTLDELTPEEQEFITKLNKKYNKKFILIDEKDTLLLSKENIFNNKLNFMTEIILDESRKTEKKDDDHINTSSHHSKKTSKKIFKNLLSLKYAIFNTNNERYKSSIEPLNFIKSNSTGNYIDINTDVKSAENTLPEVEFNNENTIKNNPTRSSTEFSYETLTSIKDFNNSYDYSIKNTNVLNDHYQKKIDNKSLFNSIKPISDKFY</sequence>
<evidence type="ECO:0000313" key="2">
    <source>
        <dbReference type="EMBL" id="ORY04790.1"/>
    </source>
</evidence>
<evidence type="ECO:0000313" key="3">
    <source>
        <dbReference type="Proteomes" id="UP000193920"/>
    </source>
</evidence>
<name>A0A1Y1Z3D0_9FUNG</name>
<keyword evidence="3" id="KW-1185">Reference proteome</keyword>
<dbReference type="InterPro" id="IPR035892">
    <property type="entry name" value="C2_domain_sf"/>
</dbReference>